<gene>
    <name evidence="1" type="ORF">L6452_22850</name>
</gene>
<reference evidence="2" key="1">
    <citation type="journal article" date="2022" name="Mol. Ecol. Resour.">
        <title>The genomes of chicory, endive, great burdock and yacon provide insights into Asteraceae palaeo-polyploidization history and plant inulin production.</title>
        <authorList>
            <person name="Fan W."/>
            <person name="Wang S."/>
            <person name="Wang H."/>
            <person name="Wang A."/>
            <person name="Jiang F."/>
            <person name="Liu H."/>
            <person name="Zhao H."/>
            <person name="Xu D."/>
            <person name="Zhang Y."/>
        </authorList>
    </citation>
    <scope>NUCLEOTIDE SEQUENCE [LARGE SCALE GENOMIC DNA]</scope>
    <source>
        <strain evidence="2">cv. Niubang</strain>
    </source>
</reference>
<protein>
    <submittedName>
        <fullName evidence="1">Uncharacterized protein</fullName>
    </submittedName>
</protein>
<comment type="caution">
    <text evidence="1">The sequence shown here is derived from an EMBL/GenBank/DDBJ whole genome shotgun (WGS) entry which is preliminary data.</text>
</comment>
<organism evidence="1 2">
    <name type="scientific">Arctium lappa</name>
    <name type="common">Greater burdock</name>
    <name type="synonym">Lappa major</name>
    <dbReference type="NCBI Taxonomy" id="4217"/>
    <lineage>
        <taxon>Eukaryota</taxon>
        <taxon>Viridiplantae</taxon>
        <taxon>Streptophyta</taxon>
        <taxon>Embryophyta</taxon>
        <taxon>Tracheophyta</taxon>
        <taxon>Spermatophyta</taxon>
        <taxon>Magnoliopsida</taxon>
        <taxon>eudicotyledons</taxon>
        <taxon>Gunneridae</taxon>
        <taxon>Pentapetalae</taxon>
        <taxon>asterids</taxon>
        <taxon>campanulids</taxon>
        <taxon>Asterales</taxon>
        <taxon>Asteraceae</taxon>
        <taxon>Carduoideae</taxon>
        <taxon>Cardueae</taxon>
        <taxon>Arctiinae</taxon>
        <taxon>Arctium</taxon>
    </lineage>
</organism>
<proteinExistence type="predicted"/>
<reference evidence="1 2" key="2">
    <citation type="journal article" date="2022" name="Mol. Ecol. Resour.">
        <title>The genomes of chicory, endive, great burdock and yacon provide insights into Asteraceae paleo-polyploidization history and plant inulin production.</title>
        <authorList>
            <person name="Fan W."/>
            <person name="Wang S."/>
            <person name="Wang H."/>
            <person name="Wang A."/>
            <person name="Jiang F."/>
            <person name="Liu H."/>
            <person name="Zhao H."/>
            <person name="Xu D."/>
            <person name="Zhang Y."/>
        </authorList>
    </citation>
    <scope>NUCLEOTIDE SEQUENCE [LARGE SCALE GENOMIC DNA]</scope>
    <source>
        <strain evidence="2">cv. Niubang</strain>
    </source>
</reference>
<dbReference type="EMBL" id="CM042053">
    <property type="protein sequence ID" value="KAI3715862.1"/>
    <property type="molecule type" value="Genomic_DNA"/>
</dbReference>
<accession>A0ACB9B0B9</accession>
<evidence type="ECO:0000313" key="2">
    <source>
        <dbReference type="Proteomes" id="UP001055879"/>
    </source>
</evidence>
<dbReference type="Proteomes" id="UP001055879">
    <property type="component" value="Linkage Group LG07"/>
</dbReference>
<evidence type="ECO:0000313" key="1">
    <source>
        <dbReference type="EMBL" id="KAI3715862.1"/>
    </source>
</evidence>
<keyword evidence="2" id="KW-1185">Reference proteome</keyword>
<name>A0ACB9B0B9_ARCLA</name>
<sequence length="139" mass="15781">MSAAVARGHGGDAGGDPPPHPNRIPTVCEATAKQKKKRGKSRSRNLDIAFEANGKNPLPVEFDVKEGTYKPVGKNTKNTQFKQSIIRRLRRFFILDPTVPDWPRILAGIERDCQDQKIMRRCLQNKLYKHKMARPPRLP</sequence>